<dbReference type="NCBIfam" id="NF045510">
    <property type="entry name" value="4Cys_prefix_kin"/>
    <property type="match status" value="1"/>
</dbReference>
<evidence type="ECO:0000256" key="1">
    <source>
        <dbReference type="ARBA" id="ARBA00012513"/>
    </source>
</evidence>
<dbReference type="InterPro" id="IPR011009">
    <property type="entry name" value="Kinase-like_dom_sf"/>
</dbReference>
<gene>
    <name evidence="13" type="ORF">HCG48_06935</name>
</gene>
<dbReference type="GO" id="GO:0004674">
    <property type="term" value="F:protein serine/threonine kinase activity"/>
    <property type="evidence" value="ECO:0007669"/>
    <property type="project" value="UniProtKB-KW"/>
</dbReference>
<proteinExistence type="predicted"/>
<evidence type="ECO:0000256" key="5">
    <source>
        <dbReference type="ARBA" id="ARBA00022777"/>
    </source>
</evidence>
<keyword evidence="4 9" id="KW-0547">Nucleotide-binding</keyword>
<keyword evidence="11" id="KW-1133">Transmembrane helix</keyword>
<evidence type="ECO:0000313" key="13">
    <source>
        <dbReference type="EMBL" id="QIZ70345.1"/>
    </source>
</evidence>
<feature type="compositionally biased region" description="Pro residues" evidence="10">
    <location>
        <begin position="326"/>
        <end position="339"/>
    </location>
</feature>
<keyword evidence="3" id="KW-0808">Transferase</keyword>
<dbReference type="InterPro" id="IPR000719">
    <property type="entry name" value="Prot_kinase_dom"/>
</dbReference>
<organism evidence="13 14">
    <name type="scientific">Oxynema aestuarii AP17</name>
    <dbReference type="NCBI Taxonomy" id="2064643"/>
    <lineage>
        <taxon>Bacteria</taxon>
        <taxon>Bacillati</taxon>
        <taxon>Cyanobacteriota</taxon>
        <taxon>Cyanophyceae</taxon>
        <taxon>Oscillatoriophycideae</taxon>
        <taxon>Oscillatoriales</taxon>
        <taxon>Oscillatoriaceae</taxon>
        <taxon>Oxynema</taxon>
        <taxon>Oxynema aestuarii</taxon>
    </lineage>
</organism>
<accession>A0A6H1TV90</accession>
<keyword evidence="11" id="KW-0472">Membrane</keyword>
<name>A0A6H1TV90_9CYAN</name>
<evidence type="ECO:0000259" key="12">
    <source>
        <dbReference type="PROSITE" id="PS50011"/>
    </source>
</evidence>
<feature type="transmembrane region" description="Helical" evidence="11">
    <location>
        <begin position="432"/>
        <end position="459"/>
    </location>
</feature>
<dbReference type="PANTHER" id="PTHR24363">
    <property type="entry name" value="SERINE/THREONINE PROTEIN KINASE"/>
    <property type="match status" value="1"/>
</dbReference>
<dbReference type="EMBL" id="CP051167">
    <property type="protein sequence ID" value="QIZ70345.1"/>
    <property type="molecule type" value="Genomic_DNA"/>
</dbReference>
<evidence type="ECO:0000256" key="11">
    <source>
        <dbReference type="SAM" id="Phobius"/>
    </source>
</evidence>
<dbReference type="AlphaFoldDB" id="A0A6H1TV90"/>
<evidence type="ECO:0000256" key="6">
    <source>
        <dbReference type="ARBA" id="ARBA00022840"/>
    </source>
</evidence>
<feature type="transmembrane region" description="Helical" evidence="11">
    <location>
        <begin position="361"/>
        <end position="380"/>
    </location>
</feature>
<dbReference type="PROSITE" id="PS00107">
    <property type="entry name" value="PROTEIN_KINASE_ATP"/>
    <property type="match status" value="1"/>
</dbReference>
<dbReference type="KEGG" id="oxy:HCG48_06935"/>
<dbReference type="Gene3D" id="3.30.200.20">
    <property type="entry name" value="Phosphorylase Kinase, domain 1"/>
    <property type="match status" value="1"/>
</dbReference>
<keyword evidence="14" id="KW-1185">Reference proteome</keyword>
<evidence type="ECO:0000256" key="7">
    <source>
        <dbReference type="ARBA" id="ARBA00047899"/>
    </source>
</evidence>
<sequence>MEIYCTRPGCPRPLNQFADLDDRTTLKTVQQKYCTACGMPLILDGRYLTERLLGQGGFGTAFLARDRRTPAMRLCAVKQFQPSGDLSPEQLAIAHTLFEREAIVLEQLGNQHPQIPDLFAFFPLEIPGKTAGTSEQFFYLVQEYIDGSTLEGELETKGPFSLADTIAVFEEILSILDFIHTRHVIHRDIKPSNIIRSNAGPLYLLDFGAVKQVAQTATLSAGGQSTGIYSMGFAPPEQMAGRTVFPATDLYALAVTCIVLLTGKDPQELFDAYSNQWNWRSHVPLPQSGSDAKEARFADLLDRLLLATPSERYQSVREVCEALNPPGSPVSAPPTPAPTPMGGASGSPVSRRRFSDREIQIAALFTGYEAGLGWIVLASLDLPPSVKTIAWLLFLSALYFAQATRAIQKYDLAILAGVSLAIVLIVEPLRIAFSWIAAIGLPISIALLAFVLTWVWLWLYRRFF</sequence>
<comment type="catalytic activity">
    <reaction evidence="8">
        <text>L-seryl-[protein] + ATP = O-phospho-L-seryl-[protein] + ADP + H(+)</text>
        <dbReference type="Rhea" id="RHEA:17989"/>
        <dbReference type="Rhea" id="RHEA-COMP:9863"/>
        <dbReference type="Rhea" id="RHEA-COMP:11604"/>
        <dbReference type="ChEBI" id="CHEBI:15378"/>
        <dbReference type="ChEBI" id="CHEBI:29999"/>
        <dbReference type="ChEBI" id="CHEBI:30616"/>
        <dbReference type="ChEBI" id="CHEBI:83421"/>
        <dbReference type="ChEBI" id="CHEBI:456216"/>
        <dbReference type="EC" id="2.7.11.1"/>
    </reaction>
</comment>
<keyword evidence="11" id="KW-0812">Transmembrane</keyword>
<evidence type="ECO:0000256" key="3">
    <source>
        <dbReference type="ARBA" id="ARBA00022679"/>
    </source>
</evidence>
<keyword evidence="2 13" id="KW-0723">Serine/threonine-protein kinase</keyword>
<dbReference type="CDD" id="cd14014">
    <property type="entry name" value="STKc_PknB_like"/>
    <property type="match status" value="1"/>
</dbReference>
<dbReference type="SMART" id="SM00220">
    <property type="entry name" value="S_TKc"/>
    <property type="match status" value="1"/>
</dbReference>
<dbReference type="EC" id="2.7.11.1" evidence="1"/>
<evidence type="ECO:0000256" key="2">
    <source>
        <dbReference type="ARBA" id="ARBA00022527"/>
    </source>
</evidence>
<keyword evidence="5 13" id="KW-0418">Kinase</keyword>
<comment type="catalytic activity">
    <reaction evidence="7">
        <text>L-threonyl-[protein] + ATP = O-phospho-L-threonyl-[protein] + ADP + H(+)</text>
        <dbReference type="Rhea" id="RHEA:46608"/>
        <dbReference type="Rhea" id="RHEA-COMP:11060"/>
        <dbReference type="Rhea" id="RHEA-COMP:11605"/>
        <dbReference type="ChEBI" id="CHEBI:15378"/>
        <dbReference type="ChEBI" id="CHEBI:30013"/>
        <dbReference type="ChEBI" id="CHEBI:30616"/>
        <dbReference type="ChEBI" id="CHEBI:61977"/>
        <dbReference type="ChEBI" id="CHEBI:456216"/>
        <dbReference type="EC" id="2.7.11.1"/>
    </reaction>
</comment>
<evidence type="ECO:0000256" key="4">
    <source>
        <dbReference type="ARBA" id="ARBA00022741"/>
    </source>
</evidence>
<evidence type="ECO:0000313" key="14">
    <source>
        <dbReference type="Proteomes" id="UP000500857"/>
    </source>
</evidence>
<feature type="region of interest" description="Disordered" evidence="10">
    <location>
        <begin position="324"/>
        <end position="350"/>
    </location>
</feature>
<feature type="binding site" evidence="9">
    <location>
        <position position="78"/>
    </location>
    <ligand>
        <name>ATP</name>
        <dbReference type="ChEBI" id="CHEBI:30616"/>
    </ligand>
</feature>
<dbReference type="Pfam" id="PF00069">
    <property type="entry name" value="Pkinase"/>
    <property type="match status" value="1"/>
</dbReference>
<feature type="transmembrane region" description="Helical" evidence="11">
    <location>
        <begin position="386"/>
        <end position="403"/>
    </location>
</feature>
<dbReference type="InterPro" id="IPR017441">
    <property type="entry name" value="Protein_kinase_ATP_BS"/>
</dbReference>
<dbReference type="RefSeq" id="WP_168568500.1">
    <property type="nucleotide sequence ID" value="NZ_CP051167.1"/>
</dbReference>
<dbReference type="Gene3D" id="1.10.510.10">
    <property type="entry name" value="Transferase(Phosphotransferase) domain 1"/>
    <property type="match status" value="1"/>
</dbReference>
<dbReference type="PROSITE" id="PS50011">
    <property type="entry name" value="PROTEIN_KINASE_DOM"/>
    <property type="match status" value="1"/>
</dbReference>
<feature type="transmembrane region" description="Helical" evidence="11">
    <location>
        <begin position="410"/>
        <end position="426"/>
    </location>
</feature>
<dbReference type="Proteomes" id="UP000500857">
    <property type="component" value="Chromosome"/>
</dbReference>
<feature type="domain" description="Protein kinase" evidence="12">
    <location>
        <begin position="47"/>
        <end position="324"/>
    </location>
</feature>
<dbReference type="PANTHER" id="PTHR24363:SF0">
    <property type="entry name" value="SERINE_THREONINE KINASE LIKE DOMAIN CONTAINING 1"/>
    <property type="match status" value="1"/>
</dbReference>
<evidence type="ECO:0000256" key="8">
    <source>
        <dbReference type="ARBA" id="ARBA00048679"/>
    </source>
</evidence>
<evidence type="ECO:0000256" key="9">
    <source>
        <dbReference type="PROSITE-ProRule" id="PRU10141"/>
    </source>
</evidence>
<reference evidence="13 14" key="1">
    <citation type="submission" date="2020-04" db="EMBL/GenBank/DDBJ databases">
        <authorList>
            <person name="Basu S."/>
            <person name="Maruthanayagam V."/>
            <person name="Chakraborty S."/>
            <person name="Pramanik A."/>
            <person name="Mukherjee J."/>
            <person name="Brink B."/>
        </authorList>
    </citation>
    <scope>NUCLEOTIDE SEQUENCE [LARGE SCALE GENOMIC DNA]</scope>
    <source>
        <strain evidence="13 14">AP17</strain>
    </source>
</reference>
<dbReference type="SUPFAM" id="SSF56112">
    <property type="entry name" value="Protein kinase-like (PK-like)"/>
    <property type="match status" value="1"/>
</dbReference>
<keyword evidence="6 9" id="KW-0067">ATP-binding</keyword>
<dbReference type="GO" id="GO:0005524">
    <property type="term" value="F:ATP binding"/>
    <property type="evidence" value="ECO:0007669"/>
    <property type="project" value="UniProtKB-UniRule"/>
</dbReference>
<evidence type="ECO:0000256" key="10">
    <source>
        <dbReference type="SAM" id="MobiDB-lite"/>
    </source>
</evidence>
<protein>
    <recommendedName>
        <fullName evidence="1">non-specific serine/threonine protein kinase</fullName>
        <ecNumber evidence="1">2.7.11.1</ecNumber>
    </recommendedName>
</protein>